<dbReference type="AlphaFoldDB" id="A0A0E9WJB6"/>
<reference evidence="2" key="2">
    <citation type="journal article" date="2015" name="Fish Shellfish Immunol.">
        <title>Early steps in the European eel (Anguilla anguilla)-Vibrio vulnificus interaction in the gills: Role of the RtxA13 toxin.</title>
        <authorList>
            <person name="Callol A."/>
            <person name="Pajuelo D."/>
            <person name="Ebbesson L."/>
            <person name="Teles M."/>
            <person name="MacKenzie S."/>
            <person name="Amaro C."/>
        </authorList>
    </citation>
    <scope>NUCLEOTIDE SEQUENCE</scope>
</reference>
<keyword evidence="1" id="KW-0812">Transmembrane</keyword>
<keyword evidence="1" id="KW-0472">Membrane</keyword>
<evidence type="ECO:0000313" key="2">
    <source>
        <dbReference type="EMBL" id="JAH90489.1"/>
    </source>
</evidence>
<accession>A0A0E9WJB6</accession>
<protein>
    <submittedName>
        <fullName evidence="2">Uncharacterized protein</fullName>
    </submittedName>
</protein>
<keyword evidence="1" id="KW-1133">Transmembrane helix</keyword>
<reference evidence="2" key="1">
    <citation type="submission" date="2014-11" db="EMBL/GenBank/DDBJ databases">
        <authorList>
            <person name="Amaro Gonzalez C."/>
        </authorList>
    </citation>
    <scope>NUCLEOTIDE SEQUENCE</scope>
</reference>
<organism evidence="2">
    <name type="scientific">Anguilla anguilla</name>
    <name type="common">European freshwater eel</name>
    <name type="synonym">Muraena anguilla</name>
    <dbReference type="NCBI Taxonomy" id="7936"/>
    <lineage>
        <taxon>Eukaryota</taxon>
        <taxon>Metazoa</taxon>
        <taxon>Chordata</taxon>
        <taxon>Craniata</taxon>
        <taxon>Vertebrata</taxon>
        <taxon>Euteleostomi</taxon>
        <taxon>Actinopterygii</taxon>
        <taxon>Neopterygii</taxon>
        <taxon>Teleostei</taxon>
        <taxon>Anguilliformes</taxon>
        <taxon>Anguillidae</taxon>
        <taxon>Anguilla</taxon>
    </lineage>
</organism>
<feature type="transmembrane region" description="Helical" evidence="1">
    <location>
        <begin position="21"/>
        <end position="41"/>
    </location>
</feature>
<evidence type="ECO:0000256" key="1">
    <source>
        <dbReference type="SAM" id="Phobius"/>
    </source>
</evidence>
<name>A0A0E9WJB6_ANGAN</name>
<dbReference type="EMBL" id="GBXM01018088">
    <property type="protein sequence ID" value="JAH90489.1"/>
    <property type="molecule type" value="Transcribed_RNA"/>
</dbReference>
<proteinExistence type="predicted"/>
<sequence>MQMLILVSYIHRASAVNPQDIFFYNFKESIIVTFILFLIYLHTFELDLLGHLETVPNVSADHLACQNAVSCFVFVIISA</sequence>